<evidence type="ECO:0000313" key="2">
    <source>
        <dbReference type="Proteomes" id="UP000016930"/>
    </source>
</evidence>
<dbReference type="InterPro" id="IPR041078">
    <property type="entry name" value="Plavaka"/>
</dbReference>
<accession>M2QRL5</accession>
<dbReference type="OrthoDB" id="3208495at2759"/>
<gene>
    <name evidence="1" type="ORF">CERSUDRAFT_92226</name>
</gene>
<dbReference type="Pfam" id="PF18759">
    <property type="entry name" value="Plavaka"/>
    <property type="match status" value="1"/>
</dbReference>
<dbReference type="Proteomes" id="UP000016930">
    <property type="component" value="Unassembled WGS sequence"/>
</dbReference>
<dbReference type="AlphaFoldDB" id="M2QRL5"/>
<sequence>MFWQPHAHSDRHTPEPEQVYTKIYNSDAMLEADYKLQAQPCNPEDPVDLEYAIAPLLFWSDSTHLANFSTASLWPIYLFFGAHELHNTSPTFHLCPTLIQDVYFKLYGIAATATILAFCKRELFHAVWLLLLNAAFLEAYVHSIIIDCGDGIKRRIFPRILTYSADYPERILVACIRFLAQGPCAVCLMEKAKIAAMGTKANMKFRISHACNDTERLRNKISTAREWISKLGYSLTSQRLARLLDSKSLLPIESAFSRVLSPTGFNHYQMLVPDLMHEFELGVWKAVFTHLIRVLYAAGGDRVQELNKRFCQVPSFGISTIMRFSNNVSGMKKLATRDFENILQCCISVFEGLLLDGDNNIVLDLLFALVTWHAYAKLHMHTKKTLATMETATTTLGAMLCRFERTTCQNYDTYELPKEEAACGQWQAAQRQKGKGDGGKGQIPSARKHKQFNLQTSKLHALGHYMATIRQFGTTDNYTSQVGEVEHCSVKKFYTVTNKKKYARQIARHRCWHNLLLAASRRAEAALVAVHLDEVSELEEAFDWLGLCDDDLPKKPGMSPWICYPMFWKCKAVDMLQWVTRQKNDPALKDLVMKLTDHVLACVEGQDYDGDEDCYSDREQMHI</sequence>
<protein>
    <submittedName>
        <fullName evidence="1">Uncharacterized protein</fullName>
    </submittedName>
</protein>
<evidence type="ECO:0000313" key="1">
    <source>
        <dbReference type="EMBL" id="EMD39733.1"/>
    </source>
</evidence>
<dbReference type="STRING" id="914234.M2QRL5"/>
<name>M2QRL5_CERS8</name>
<proteinExistence type="predicted"/>
<dbReference type="HOGENOM" id="CLU_002498_4_1_1"/>
<organism evidence="1 2">
    <name type="scientific">Ceriporiopsis subvermispora (strain B)</name>
    <name type="common">White-rot fungus</name>
    <name type="synonym">Gelatoporia subvermispora</name>
    <dbReference type="NCBI Taxonomy" id="914234"/>
    <lineage>
        <taxon>Eukaryota</taxon>
        <taxon>Fungi</taxon>
        <taxon>Dikarya</taxon>
        <taxon>Basidiomycota</taxon>
        <taxon>Agaricomycotina</taxon>
        <taxon>Agaricomycetes</taxon>
        <taxon>Polyporales</taxon>
        <taxon>Gelatoporiaceae</taxon>
        <taxon>Gelatoporia</taxon>
    </lineage>
</organism>
<keyword evidence="2" id="KW-1185">Reference proteome</keyword>
<reference evidence="1 2" key="1">
    <citation type="journal article" date="2012" name="Proc. Natl. Acad. Sci. U.S.A.">
        <title>Comparative genomics of Ceriporiopsis subvermispora and Phanerochaete chrysosporium provide insight into selective ligninolysis.</title>
        <authorList>
            <person name="Fernandez-Fueyo E."/>
            <person name="Ruiz-Duenas F.J."/>
            <person name="Ferreira P."/>
            <person name="Floudas D."/>
            <person name="Hibbett D.S."/>
            <person name="Canessa P."/>
            <person name="Larrondo L.F."/>
            <person name="James T.Y."/>
            <person name="Seelenfreund D."/>
            <person name="Lobos S."/>
            <person name="Polanco R."/>
            <person name="Tello M."/>
            <person name="Honda Y."/>
            <person name="Watanabe T."/>
            <person name="Watanabe T."/>
            <person name="Ryu J.S."/>
            <person name="Kubicek C.P."/>
            <person name="Schmoll M."/>
            <person name="Gaskell J."/>
            <person name="Hammel K.E."/>
            <person name="St John F.J."/>
            <person name="Vanden Wymelenberg A."/>
            <person name="Sabat G."/>
            <person name="Splinter BonDurant S."/>
            <person name="Syed K."/>
            <person name="Yadav J.S."/>
            <person name="Doddapaneni H."/>
            <person name="Subramanian V."/>
            <person name="Lavin J.L."/>
            <person name="Oguiza J.A."/>
            <person name="Perez G."/>
            <person name="Pisabarro A.G."/>
            <person name="Ramirez L."/>
            <person name="Santoyo F."/>
            <person name="Master E."/>
            <person name="Coutinho P.M."/>
            <person name="Henrissat B."/>
            <person name="Lombard V."/>
            <person name="Magnuson J.K."/>
            <person name="Kuees U."/>
            <person name="Hori C."/>
            <person name="Igarashi K."/>
            <person name="Samejima M."/>
            <person name="Held B.W."/>
            <person name="Barry K.W."/>
            <person name="LaButti K.M."/>
            <person name="Lapidus A."/>
            <person name="Lindquist E.A."/>
            <person name="Lucas S.M."/>
            <person name="Riley R."/>
            <person name="Salamov A.A."/>
            <person name="Hoffmeister D."/>
            <person name="Schwenk D."/>
            <person name="Hadar Y."/>
            <person name="Yarden O."/>
            <person name="de Vries R.P."/>
            <person name="Wiebenga A."/>
            <person name="Stenlid J."/>
            <person name="Eastwood D."/>
            <person name="Grigoriev I.V."/>
            <person name="Berka R.M."/>
            <person name="Blanchette R.A."/>
            <person name="Kersten P."/>
            <person name="Martinez A.T."/>
            <person name="Vicuna R."/>
            <person name="Cullen D."/>
        </authorList>
    </citation>
    <scope>NUCLEOTIDE SEQUENCE [LARGE SCALE GENOMIC DNA]</scope>
    <source>
        <strain evidence="1 2">B</strain>
    </source>
</reference>
<dbReference type="EMBL" id="KB445793">
    <property type="protein sequence ID" value="EMD39733.1"/>
    <property type="molecule type" value="Genomic_DNA"/>
</dbReference>